<evidence type="ECO:0000313" key="3">
    <source>
        <dbReference type="EMBL" id="MDF1611378.1"/>
    </source>
</evidence>
<evidence type="ECO:0000313" key="4">
    <source>
        <dbReference type="Proteomes" id="UP001221302"/>
    </source>
</evidence>
<dbReference type="InterPro" id="IPR038171">
    <property type="entry name" value="M64_N_sf"/>
</dbReference>
<dbReference type="InterPro" id="IPR024079">
    <property type="entry name" value="MetalloPept_cat_dom_sf"/>
</dbReference>
<dbReference type="RefSeq" id="WP_321535145.1">
    <property type="nucleotide sequence ID" value="NZ_JARGDL010000004.1"/>
</dbReference>
<dbReference type="Pfam" id="PF09471">
    <property type="entry name" value="Peptidase_M64"/>
    <property type="match status" value="1"/>
</dbReference>
<protein>
    <submittedName>
        <fullName evidence="3">M64 family metallopeptidase</fullName>
    </submittedName>
</protein>
<keyword evidence="4" id="KW-1185">Reference proteome</keyword>
<sequence length="422" mass="49363">MKNFLLLILLSASPLFSQVNFDEYFINKTLRFDFFHTGNRTSETISFDKLIEEGEWSGNHKSLIDSFQYGYYFLKVYSLKDNKLIYSKGFSTLYQEWQTTEESKNITKTFSGSMLIPFPKDKVKLEIDRRDKKNIFQKIFEMEIDPKSYFIIKEKISPYNSFKVHYSGEPSKKLDIVFIPEGYSKDEMNKFKEDCKRFSSYLFDYSPFKENEDKINIWGIEAPSEESGTDIPAQNIWKQTLLNSNFYTFDSERYLMTKDFHQVRNIAANAPYDQIYILVNTEKYGGGAIYNFYSMTSAYDKRANQIFVHELGHGLAGLADEYGYDNTYQDMYPTDVEPWEPNLTTLVNFEIKWKNLVKPGTPIPTPNEDRYKNEIGAFEGGGYVAKGVFRPTSNSIMNSFTSNEFNEVCKQVLQKFINYYSE</sequence>
<organism evidence="3 4">
    <name type="scientific">Stygiobacter electus</name>
    <dbReference type="NCBI Taxonomy" id="3032292"/>
    <lineage>
        <taxon>Bacteria</taxon>
        <taxon>Pseudomonadati</taxon>
        <taxon>Ignavibacteriota</taxon>
        <taxon>Ignavibacteria</taxon>
        <taxon>Ignavibacteriales</taxon>
        <taxon>Melioribacteraceae</taxon>
        <taxon>Stygiobacter</taxon>
    </lineage>
</organism>
<feature type="signal peptide" evidence="1">
    <location>
        <begin position="1"/>
        <end position="17"/>
    </location>
</feature>
<dbReference type="AlphaFoldDB" id="A0AAE3P1N3"/>
<dbReference type="GO" id="GO:0008237">
    <property type="term" value="F:metallopeptidase activity"/>
    <property type="evidence" value="ECO:0007669"/>
    <property type="project" value="InterPro"/>
</dbReference>
<dbReference type="SUPFAM" id="SSF55486">
    <property type="entry name" value="Metalloproteases ('zincins'), catalytic domain"/>
    <property type="match status" value="1"/>
</dbReference>
<proteinExistence type="predicted"/>
<feature type="domain" description="Peptidase M64 N-terminal" evidence="2">
    <location>
        <begin position="20"/>
        <end position="140"/>
    </location>
</feature>
<dbReference type="EMBL" id="JARGDL010000004">
    <property type="protein sequence ID" value="MDF1611378.1"/>
    <property type="molecule type" value="Genomic_DNA"/>
</dbReference>
<dbReference type="Proteomes" id="UP001221302">
    <property type="component" value="Unassembled WGS sequence"/>
</dbReference>
<comment type="caution">
    <text evidence="3">The sequence shown here is derived from an EMBL/GenBank/DDBJ whole genome shotgun (WGS) entry which is preliminary data.</text>
</comment>
<dbReference type="Gene3D" id="3.40.390.10">
    <property type="entry name" value="Collagenase (Catalytic Domain)"/>
    <property type="match status" value="1"/>
</dbReference>
<dbReference type="InterPro" id="IPR032625">
    <property type="entry name" value="M64_N"/>
</dbReference>
<keyword evidence="1" id="KW-0732">Signal</keyword>
<feature type="chain" id="PRO_5042103537" evidence="1">
    <location>
        <begin position="18"/>
        <end position="422"/>
    </location>
</feature>
<name>A0AAE3P1N3_9BACT</name>
<accession>A0AAE3P1N3</accession>
<dbReference type="InterPro" id="IPR019026">
    <property type="entry name" value="Peptidase_M64_IgA"/>
</dbReference>
<dbReference type="Pfam" id="PF16217">
    <property type="entry name" value="M64_N"/>
    <property type="match status" value="1"/>
</dbReference>
<reference evidence="3" key="1">
    <citation type="submission" date="2023-03" db="EMBL/GenBank/DDBJ databases">
        <title>Stygiobacter electus gen. nov., sp. nov., facultatively anaerobic thermotolerant bacterium of the class Ignavibacteria from a well of Yessentuki mineral water deposit.</title>
        <authorList>
            <person name="Podosokorskaya O.A."/>
            <person name="Elcheninov A.G."/>
            <person name="Petrova N.F."/>
            <person name="Zavarzina D.G."/>
            <person name="Kublanov I.V."/>
            <person name="Merkel A.Y."/>
        </authorList>
    </citation>
    <scope>NUCLEOTIDE SEQUENCE</scope>
    <source>
        <strain evidence="3">09-Me</strain>
    </source>
</reference>
<evidence type="ECO:0000256" key="1">
    <source>
        <dbReference type="SAM" id="SignalP"/>
    </source>
</evidence>
<dbReference type="Gene3D" id="2.60.40.3250">
    <property type="entry name" value="Peptidase M64, N-terminal domain"/>
    <property type="match status" value="1"/>
</dbReference>
<gene>
    <name evidence="3" type="ORF">P0M35_04390</name>
</gene>
<evidence type="ECO:0000259" key="2">
    <source>
        <dbReference type="Pfam" id="PF16217"/>
    </source>
</evidence>